<dbReference type="CDD" id="cd06170">
    <property type="entry name" value="LuxR_C_like"/>
    <property type="match status" value="1"/>
</dbReference>
<accession>A0A074JBK8</accession>
<dbReference type="STRING" id="1353528.DT23_07560"/>
<dbReference type="PANTHER" id="PTHR44688:SF16">
    <property type="entry name" value="DNA-BINDING TRANSCRIPTIONAL ACTIVATOR DEVR_DOSR"/>
    <property type="match status" value="1"/>
</dbReference>
<dbReference type="Pfam" id="PF13426">
    <property type="entry name" value="PAS_9"/>
    <property type="match status" value="1"/>
</dbReference>
<dbReference type="GO" id="GO:0006355">
    <property type="term" value="P:regulation of DNA-templated transcription"/>
    <property type="evidence" value="ECO:0007669"/>
    <property type="project" value="InterPro"/>
</dbReference>
<dbReference type="OrthoDB" id="9782655at2"/>
<dbReference type="EMBL" id="AUNB01000073">
    <property type="protein sequence ID" value="KEO53195.1"/>
    <property type="molecule type" value="Genomic_DNA"/>
</dbReference>
<keyword evidence="6" id="KW-1185">Reference proteome</keyword>
<dbReference type="InterPro" id="IPR035965">
    <property type="entry name" value="PAS-like_dom_sf"/>
</dbReference>
<dbReference type="InterPro" id="IPR036388">
    <property type="entry name" value="WH-like_DNA-bd_sf"/>
</dbReference>
<dbReference type="PROSITE" id="PS50043">
    <property type="entry name" value="HTH_LUXR_2"/>
    <property type="match status" value="1"/>
</dbReference>
<sequence>MLAEGVRPGKIVEIPKQPQSSAADDAFARGEFAALGFMEAPIGLVITENRVIRACNRTFAAMFGYTVEELRDQSFAMLYLSEQEFAQIRDKGVKELREKNRYWDERIMARKDGAQFWCRVRGRTFTPDSPLMRAVWSFADLSEQRPVQPLTPRERQVIMLLGEGDTSKEIARKLDISHRTVELHRASLLRKYNAANVAQLLMALGGLPGTACRRILRYIVSVFSGRRDEQGASSSPCVPAENQCV</sequence>
<dbReference type="SMART" id="SM00421">
    <property type="entry name" value="HTH_LUXR"/>
    <property type="match status" value="1"/>
</dbReference>
<keyword evidence="1" id="KW-0805">Transcription regulation</keyword>
<comment type="caution">
    <text evidence="5">The sequence shown here is derived from an EMBL/GenBank/DDBJ whole genome shotgun (WGS) entry which is preliminary data.</text>
</comment>
<dbReference type="Gene3D" id="1.10.10.10">
    <property type="entry name" value="Winged helix-like DNA-binding domain superfamily/Winged helix DNA-binding domain"/>
    <property type="match status" value="1"/>
</dbReference>
<dbReference type="Proteomes" id="UP000027471">
    <property type="component" value="Unassembled WGS sequence"/>
</dbReference>
<gene>
    <name evidence="5" type="ORF">DT23_07560</name>
</gene>
<dbReference type="PANTHER" id="PTHR44688">
    <property type="entry name" value="DNA-BINDING TRANSCRIPTIONAL ACTIVATOR DEVR_DOSR"/>
    <property type="match status" value="1"/>
</dbReference>
<dbReference type="SUPFAM" id="SSF55785">
    <property type="entry name" value="PYP-like sensor domain (PAS domain)"/>
    <property type="match status" value="1"/>
</dbReference>
<keyword evidence="3" id="KW-0804">Transcription</keyword>
<dbReference type="NCBIfam" id="TIGR00229">
    <property type="entry name" value="sensory_box"/>
    <property type="match status" value="1"/>
</dbReference>
<dbReference type="InterPro" id="IPR000792">
    <property type="entry name" value="Tscrpt_reg_LuxR_C"/>
</dbReference>
<dbReference type="eggNOG" id="COG2197">
    <property type="taxonomic scope" value="Bacteria"/>
</dbReference>
<dbReference type="PROSITE" id="PS00622">
    <property type="entry name" value="HTH_LUXR_1"/>
    <property type="match status" value="1"/>
</dbReference>
<dbReference type="SUPFAM" id="SSF46894">
    <property type="entry name" value="C-terminal effector domain of the bipartite response regulators"/>
    <property type="match status" value="1"/>
</dbReference>
<organism evidence="5 6">
    <name type="scientific">Thioclava indica</name>
    <dbReference type="NCBI Taxonomy" id="1353528"/>
    <lineage>
        <taxon>Bacteria</taxon>
        <taxon>Pseudomonadati</taxon>
        <taxon>Pseudomonadota</taxon>
        <taxon>Alphaproteobacteria</taxon>
        <taxon>Rhodobacterales</taxon>
        <taxon>Paracoccaceae</taxon>
        <taxon>Thioclava</taxon>
    </lineage>
</organism>
<evidence type="ECO:0000256" key="1">
    <source>
        <dbReference type="ARBA" id="ARBA00023015"/>
    </source>
</evidence>
<protein>
    <recommendedName>
        <fullName evidence="4">HTH luxR-type domain-containing protein</fullName>
    </recommendedName>
</protein>
<dbReference type="PRINTS" id="PR00038">
    <property type="entry name" value="HTHLUXR"/>
</dbReference>
<dbReference type="AlphaFoldDB" id="A0A074JBK8"/>
<dbReference type="InterPro" id="IPR000014">
    <property type="entry name" value="PAS"/>
</dbReference>
<evidence type="ECO:0000256" key="2">
    <source>
        <dbReference type="ARBA" id="ARBA00023125"/>
    </source>
</evidence>
<name>A0A074JBK8_9RHOB</name>
<dbReference type="GO" id="GO:0003677">
    <property type="term" value="F:DNA binding"/>
    <property type="evidence" value="ECO:0007669"/>
    <property type="project" value="UniProtKB-KW"/>
</dbReference>
<feature type="domain" description="HTH luxR-type" evidence="4">
    <location>
        <begin position="143"/>
        <end position="208"/>
    </location>
</feature>
<proteinExistence type="predicted"/>
<evidence type="ECO:0000256" key="3">
    <source>
        <dbReference type="ARBA" id="ARBA00023163"/>
    </source>
</evidence>
<evidence type="ECO:0000313" key="6">
    <source>
        <dbReference type="Proteomes" id="UP000027471"/>
    </source>
</evidence>
<reference evidence="5 6" key="1">
    <citation type="journal article" date="2015" name="Antonie Van Leeuwenhoek">
        <title>Thioclava indica sp. nov., isolated from surface seawater of the Indian Ocean.</title>
        <authorList>
            <person name="Liu Y."/>
            <person name="Lai Q."/>
            <person name="Du J."/>
            <person name="Xu H."/>
            <person name="Jiang L."/>
            <person name="Shao Z."/>
        </authorList>
    </citation>
    <scope>NUCLEOTIDE SEQUENCE [LARGE SCALE GENOMIC DNA]</scope>
    <source>
        <strain evidence="5 6">DT23-4</strain>
    </source>
</reference>
<dbReference type="Pfam" id="PF00196">
    <property type="entry name" value="GerE"/>
    <property type="match status" value="1"/>
</dbReference>
<evidence type="ECO:0000313" key="5">
    <source>
        <dbReference type="EMBL" id="KEO53195.1"/>
    </source>
</evidence>
<evidence type="ECO:0000259" key="4">
    <source>
        <dbReference type="PROSITE" id="PS50043"/>
    </source>
</evidence>
<dbReference type="CDD" id="cd00130">
    <property type="entry name" value="PAS"/>
    <property type="match status" value="1"/>
</dbReference>
<dbReference type="InterPro" id="IPR016032">
    <property type="entry name" value="Sig_transdc_resp-reg_C-effctor"/>
</dbReference>
<dbReference type="Gene3D" id="3.30.450.20">
    <property type="entry name" value="PAS domain"/>
    <property type="match status" value="1"/>
</dbReference>
<keyword evidence="2" id="KW-0238">DNA-binding</keyword>